<comment type="similarity">
    <text evidence="2">In the N-terminal section; belongs to the AAA ATPase family.</text>
</comment>
<organism evidence="13 14">
    <name type="scientific">Cicer arietinum</name>
    <name type="common">Chickpea</name>
    <name type="synonym">Garbanzo</name>
    <dbReference type="NCBI Taxonomy" id="3827"/>
    <lineage>
        <taxon>Eukaryota</taxon>
        <taxon>Viridiplantae</taxon>
        <taxon>Streptophyta</taxon>
        <taxon>Embryophyta</taxon>
        <taxon>Tracheophyta</taxon>
        <taxon>Spermatophyta</taxon>
        <taxon>Magnoliopsida</taxon>
        <taxon>eudicotyledons</taxon>
        <taxon>Gunneridae</taxon>
        <taxon>Pentapetalae</taxon>
        <taxon>rosids</taxon>
        <taxon>fabids</taxon>
        <taxon>Fabales</taxon>
        <taxon>Fabaceae</taxon>
        <taxon>Papilionoideae</taxon>
        <taxon>50 kb inversion clade</taxon>
        <taxon>NPAAA clade</taxon>
        <taxon>Hologalegina</taxon>
        <taxon>IRL clade</taxon>
        <taxon>Cicereae</taxon>
        <taxon>Cicer</taxon>
    </lineage>
</organism>
<keyword evidence="3" id="KW-0645">Protease</keyword>
<dbReference type="RefSeq" id="XP_004503606.1">
    <property type="nucleotide sequence ID" value="XM_004503549.3"/>
</dbReference>
<evidence type="ECO:0000256" key="10">
    <source>
        <dbReference type="ARBA" id="ARBA00023136"/>
    </source>
</evidence>
<dbReference type="InterPro" id="IPR003593">
    <property type="entry name" value="AAA+_ATPase"/>
</dbReference>
<dbReference type="GO" id="GO:0016887">
    <property type="term" value="F:ATP hydrolysis activity"/>
    <property type="evidence" value="ECO:0007669"/>
    <property type="project" value="InterPro"/>
</dbReference>
<dbReference type="FunFam" id="1.20.58.760:FF:000011">
    <property type="entry name" value="Probable inactive ATP-dependent zinc metalloprotease FTSHI 1, chloroplastic"/>
    <property type="match status" value="1"/>
</dbReference>
<dbReference type="GO" id="GO:0045037">
    <property type="term" value="P:protein import into chloroplast stroma"/>
    <property type="evidence" value="ECO:0007669"/>
    <property type="project" value="TreeGrafter"/>
</dbReference>
<dbReference type="GO" id="GO:0004176">
    <property type="term" value="F:ATP-dependent peptidase activity"/>
    <property type="evidence" value="ECO:0007669"/>
    <property type="project" value="InterPro"/>
</dbReference>
<evidence type="ECO:0000256" key="3">
    <source>
        <dbReference type="ARBA" id="ARBA00022670"/>
    </source>
</evidence>
<dbReference type="SMART" id="SM00382">
    <property type="entry name" value="AAA"/>
    <property type="match status" value="1"/>
</dbReference>
<dbReference type="InterPro" id="IPR037219">
    <property type="entry name" value="Peptidase_M41-like"/>
</dbReference>
<dbReference type="KEGG" id="cam:101493544"/>
<dbReference type="FunFam" id="1.10.8.60:FF:000083">
    <property type="entry name" value="ATP-dependent zinc metalloprotease FtsH"/>
    <property type="match status" value="1"/>
</dbReference>
<dbReference type="CDD" id="cd19501">
    <property type="entry name" value="RecA-like_FtsH"/>
    <property type="match status" value="1"/>
</dbReference>
<dbReference type="PaxDb" id="3827-XP_004503606.1"/>
<evidence type="ECO:0000256" key="11">
    <source>
        <dbReference type="SAM" id="Phobius"/>
    </source>
</evidence>
<keyword evidence="8" id="KW-0809">Transit peptide</keyword>
<dbReference type="InterPro" id="IPR003959">
    <property type="entry name" value="ATPase_AAA_core"/>
</dbReference>
<dbReference type="PANTHER" id="PTHR23076">
    <property type="entry name" value="METALLOPROTEASE M41 FTSH"/>
    <property type="match status" value="1"/>
</dbReference>
<dbReference type="GO" id="GO:0009507">
    <property type="term" value="C:chloroplast"/>
    <property type="evidence" value="ECO:0007669"/>
    <property type="project" value="TreeGrafter"/>
</dbReference>
<dbReference type="GeneID" id="101493544"/>
<dbReference type="GO" id="GO:0006508">
    <property type="term" value="P:proteolysis"/>
    <property type="evidence" value="ECO:0007669"/>
    <property type="project" value="UniProtKB-KW"/>
</dbReference>
<keyword evidence="13" id="KW-1185">Reference proteome</keyword>
<evidence type="ECO:0000259" key="12">
    <source>
        <dbReference type="SMART" id="SM00382"/>
    </source>
</evidence>
<dbReference type="AlphaFoldDB" id="A0A1S2YFM3"/>
<reference evidence="14" key="2">
    <citation type="submission" date="2025-08" db="UniProtKB">
        <authorList>
            <consortium name="RefSeq"/>
        </authorList>
    </citation>
    <scope>IDENTIFICATION</scope>
    <source>
        <tissue evidence="14">Etiolated seedlings</tissue>
    </source>
</reference>
<dbReference type="Gene3D" id="3.40.50.300">
    <property type="entry name" value="P-loop containing nucleotide triphosphate hydrolases"/>
    <property type="match status" value="1"/>
</dbReference>
<feature type="domain" description="AAA+ ATPase" evidence="12">
    <location>
        <begin position="440"/>
        <end position="587"/>
    </location>
</feature>
<gene>
    <name evidence="14" type="primary">LOC101493544</name>
</gene>
<reference evidence="13" key="1">
    <citation type="journal article" date="2013" name="Nat. Biotechnol.">
        <title>Draft genome sequence of chickpea (Cicer arietinum) provides a resource for trait improvement.</title>
        <authorList>
            <person name="Varshney R.K."/>
            <person name="Song C."/>
            <person name="Saxena R.K."/>
            <person name="Azam S."/>
            <person name="Yu S."/>
            <person name="Sharpe A.G."/>
            <person name="Cannon S."/>
            <person name="Baek J."/>
            <person name="Rosen B.D."/>
            <person name="Tar'an B."/>
            <person name="Millan T."/>
            <person name="Zhang X."/>
            <person name="Ramsay L.D."/>
            <person name="Iwata A."/>
            <person name="Wang Y."/>
            <person name="Nelson W."/>
            <person name="Farmer A.D."/>
            <person name="Gaur P.M."/>
            <person name="Soderlund C."/>
            <person name="Penmetsa R.V."/>
            <person name="Xu C."/>
            <person name="Bharti A.K."/>
            <person name="He W."/>
            <person name="Winter P."/>
            <person name="Zhao S."/>
            <person name="Hane J.K."/>
            <person name="Carrasquilla-Garcia N."/>
            <person name="Condie J.A."/>
            <person name="Upadhyaya H.D."/>
            <person name="Luo M.C."/>
            <person name="Thudi M."/>
            <person name="Gowda C.L."/>
            <person name="Singh N.P."/>
            <person name="Lichtenzveig J."/>
            <person name="Gali K.K."/>
            <person name="Rubio J."/>
            <person name="Nadarajan N."/>
            <person name="Dolezel J."/>
            <person name="Bansal K.C."/>
            <person name="Xu X."/>
            <person name="Edwards D."/>
            <person name="Zhang G."/>
            <person name="Kahl G."/>
            <person name="Gil J."/>
            <person name="Singh K.B."/>
            <person name="Datta S.K."/>
            <person name="Jackson S.A."/>
            <person name="Wang J."/>
            <person name="Cook D.R."/>
        </authorList>
    </citation>
    <scope>NUCLEOTIDE SEQUENCE [LARGE SCALE GENOMIC DNA]</scope>
    <source>
        <strain evidence="13">cv. CDC Frontier</strain>
    </source>
</reference>
<dbReference type="Gene3D" id="1.10.8.60">
    <property type="match status" value="1"/>
</dbReference>
<keyword evidence="10 11" id="KW-0472">Membrane</keyword>
<feature type="transmembrane region" description="Helical" evidence="11">
    <location>
        <begin position="258"/>
        <end position="276"/>
    </location>
</feature>
<keyword evidence="7" id="KW-0067">ATP-binding</keyword>
<dbReference type="eggNOG" id="KOG0731">
    <property type="taxonomic scope" value="Eukaryota"/>
</dbReference>
<keyword evidence="9 11" id="KW-1133">Transmembrane helix</keyword>
<name>A0A1S2YFM3_CICAR</name>
<dbReference type="GO" id="GO:0005524">
    <property type="term" value="F:ATP binding"/>
    <property type="evidence" value="ECO:0007669"/>
    <property type="project" value="UniProtKB-KW"/>
</dbReference>
<dbReference type="PANTHER" id="PTHR23076:SF111">
    <property type="entry name" value="INACTIVE ATP-DEPENDENT ZINC METALLOPROTEASE FTSHI 1, CHLOROPLASTIC-RELATED"/>
    <property type="match status" value="1"/>
</dbReference>
<dbReference type="Pfam" id="PF00004">
    <property type="entry name" value="AAA"/>
    <property type="match status" value="1"/>
</dbReference>
<dbReference type="Gene3D" id="1.20.58.760">
    <property type="entry name" value="Peptidase M41"/>
    <property type="match status" value="1"/>
</dbReference>
<evidence type="ECO:0000256" key="9">
    <source>
        <dbReference type="ARBA" id="ARBA00022989"/>
    </source>
</evidence>
<keyword evidence="14" id="KW-0482">Metalloprotease</keyword>
<proteinExistence type="inferred from homology"/>
<evidence type="ECO:0000256" key="7">
    <source>
        <dbReference type="ARBA" id="ARBA00022840"/>
    </source>
</evidence>
<keyword evidence="6" id="KW-0378">Hydrolase</keyword>
<dbReference type="SUPFAM" id="SSF140990">
    <property type="entry name" value="FtsH protease domain-like"/>
    <property type="match status" value="1"/>
</dbReference>
<protein>
    <submittedName>
        <fullName evidence="14">Probable inactive ATP-dependent zinc metalloprotease FTSHI 1, chloroplastic</fullName>
    </submittedName>
</protein>
<evidence type="ECO:0000313" key="13">
    <source>
        <dbReference type="Proteomes" id="UP000087171"/>
    </source>
</evidence>
<dbReference type="InterPro" id="IPR041569">
    <property type="entry name" value="AAA_lid_3"/>
</dbReference>
<dbReference type="Proteomes" id="UP000087171">
    <property type="component" value="Chromosome Ca6"/>
</dbReference>
<evidence type="ECO:0000256" key="6">
    <source>
        <dbReference type="ARBA" id="ARBA00022801"/>
    </source>
</evidence>
<keyword evidence="4 11" id="KW-0812">Transmembrane</keyword>
<dbReference type="OrthoDB" id="2016698at2759"/>
<evidence type="ECO:0000256" key="4">
    <source>
        <dbReference type="ARBA" id="ARBA00022692"/>
    </source>
</evidence>
<comment type="similarity">
    <text evidence="1">In the C-terminal section; belongs to the peptidase M41 family.</text>
</comment>
<dbReference type="GO" id="GO:0004222">
    <property type="term" value="F:metalloendopeptidase activity"/>
    <property type="evidence" value="ECO:0007669"/>
    <property type="project" value="InterPro"/>
</dbReference>
<evidence type="ECO:0000256" key="2">
    <source>
        <dbReference type="ARBA" id="ARBA00010550"/>
    </source>
</evidence>
<sequence>MNILSYPNNNSYHIHTHQRHKTLRSNRNRTHHLLRRPFTVLCESSSSSHDFVKRVLEENPSQVPPKYLIGEKLYTSQQKENLAKKSNDGIFYVLKKKLSLKNSQRKKESEVLGEREDSVVLNDLLKEYKGKLYVPEQIFGTPLSEEEEFNENLKTLPKMSVEDFAKALSKDKIKSVTSKEDYGIGYRSYIVELKEIPGDKRLQATKWVLRVDNSEAQAILEEYYGPRYEIASARTMVSWVGKIAEYPHPVASSISSRVVAELGAVTVVLGLAAVLVGGFLSAAAFVATSFIFVTAVYVAWPISKPILNFFLGVAVSMLERVWDNVLDFFIDGAFLSKIYELFTAGGVASSVQILRIVMPVVVGMILLVRFTLSRKPKNFRKWDLWQGMNFSLSKAEARVDGSTGIKFSDVAGIDGAVEELQELVRYLKNPELFDKMGIKPPHGVLLEGPPGCGKTLVAKAIAGEAGVPFYQMAGSEFVEFLVGVGSARIRDLFKRAKVNKPSVVFIDEIDALATRRQGTFKESTDNLYNAATQERETTLNQLLIELDGFDTGKGIIFLAATNRRDLLDPALLRPGRLDRKIKILPPSAKGRLDILNIHASKVKMSDSVDLSSYAQNLPGWSGARLAQLIQEAALVAVRKRHNSIVQSHMDEAVDRLTVGPKCIGVELGYQGQCRRATTEVGVALTSHLLRRYENAKVEYCERISIVPRGQTLCQLVFHRLDDESYMFERRPQLLHRLQVLLGGRAAEEVIYGRDTSKASIEYLAHASWLARKILTIWNLEDPMVIHGEPSPWRKAVKFVGPRLDFEGSLYDDYDLIDPPLNFNLDSQVSQRTEELIHDMYGKTVSLLREHHAALLKTIKVLLNQKEMSGEEIDFILNKYPPQTPLHLLEEEIPGNLPFMKEQVPDLDYAIQAQSKGETV</sequence>
<dbReference type="FunFam" id="3.40.50.300:FF:000352">
    <property type="entry name" value="ATP-dependent zinc metalloprotease FTSH 7, chloroplastic"/>
    <property type="match status" value="1"/>
</dbReference>
<dbReference type="SUPFAM" id="SSF52540">
    <property type="entry name" value="P-loop containing nucleoside triphosphate hydrolases"/>
    <property type="match status" value="1"/>
</dbReference>
<dbReference type="Pfam" id="PF01434">
    <property type="entry name" value="Peptidase_M41"/>
    <property type="match status" value="1"/>
</dbReference>
<accession>A0A1S2YFM3</accession>
<keyword evidence="5" id="KW-0547">Nucleotide-binding</keyword>
<feature type="transmembrane region" description="Helical" evidence="11">
    <location>
        <begin position="351"/>
        <end position="372"/>
    </location>
</feature>
<dbReference type="STRING" id="3827.A0A1S2YFM3"/>
<evidence type="ECO:0000256" key="8">
    <source>
        <dbReference type="ARBA" id="ARBA00022946"/>
    </source>
</evidence>
<dbReference type="Pfam" id="PF17862">
    <property type="entry name" value="AAA_lid_3"/>
    <property type="match status" value="1"/>
</dbReference>
<evidence type="ECO:0000256" key="5">
    <source>
        <dbReference type="ARBA" id="ARBA00022741"/>
    </source>
</evidence>
<dbReference type="InterPro" id="IPR000642">
    <property type="entry name" value="Peptidase_M41"/>
</dbReference>
<dbReference type="InterPro" id="IPR027417">
    <property type="entry name" value="P-loop_NTPase"/>
</dbReference>
<evidence type="ECO:0000256" key="1">
    <source>
        <dbReference type="ARBA" id="ARBA00010044"/>
    </source>
</evidence>
<evidence type="ECO:0000313" key="14">
    <source>
        <dbReference type="RefSeq" id="XP_004503606.1"/>
    </source>
</evidence>